<proteinExistence type="predicted"/>
<keyword evidence="2" id="KW-1185">Reference proteome</keyword>
<evidence type="ECO:0000313" key="2">
    <source>
        <dbReference type="Proteomes" id="UP000807025"/>
    </source>
</evidence>
<name>A0A9P5ZUJ6_PLEER</name>
<feature type="non-terminal residue" evidence="1">
    <location>
        <position position="1"/>
    </location>
</feature>
<organism evidence="1 2">
    <name type="scientific">Pleurotus eryngii</name>
    <name type="common">Boletus of the steppes</name>
    <dbReference type="NCBI Taxonomy" id="5323"/>
    <lineage>
        <taxon>Eukaryota</taxon>
        <taxon>Fungi</taxon>
        <taxon>Dikarya</taxon>
        <taxon>Basidiomycota</taxon>
        <taxon>Agaricomycotina</taxon>
        <taxon>Agaricomycetes</taxon>
        <taxon>Agaricomycetidae</taxon>
        <taxon>Agaricales</taxon>
        <taxon>Pleurotineae</taxon>
        <taxon>Pleurotaceae</taxon>
        <taxon>Pleurotus</taxon>
    </lineage>
</organism>
<gene>
    <name evidence="1" type="ORF">BDN71DRAFT_1396508</name>
</gene>
<sequence length="64" mass="7490">IDYKDAINDYVGKNINHKLHKHKLDESDWQAIELVTSWLEKFQMATTQMSSTQCLMLSLCLTIF</sequence>
<accession>A0A9P5ZUJ6</accession>
<protein>
    <submittedName>
        <fullName evidence="1">Uncharacterized protein</fullName>
    </submittedName>
</protein>
<reference evidence="1" key="1">
    <citation type="submission" date="2020-11" db="EMBL/GenBank/DDBJ databases">
        <authorList>
            <consortium name="DOE Joint Genome Institute"/>
            <person name="Ahrendt S."/>
            <person name="Riley R."/>
            <person name="Andreopoulos W."/>
            <person name="Labutti K."/>
            <person name="Pangilinan J."/>
            <person name="Ruiz-Duenas F.J."/>
            <person name="Barrasa J.M."/>
            <person name="Sanchez-Garcia M."/>
            <person name="Camarero S."/>
            <person name="Miyauchi S."/>
            <person name="Serrano A."/>
            <person name="Linde D."/>
            <person name="Babiker R."/>
            <person name="Drula E."/>
            <person name="Ayuso-Fernandez I."/>
            <person name="Pacheco R."/>
            <person name="Padilla G."/>
            <person name="Ferreira P."/>
            <person name="Barriuso J."/>
            <person name="Kellner H."/>
            <person name="Castanera R."/>
            <person name="Alfaro M."/>
            <person name="Ramirez L."/>
            <person name="Pisabarro A.G."/>
            <person name="Kuo A."/>
            <person name="Tritt A."/>
            <person name="Lipzen A."/>
            <person name="He G."/>
            <person name="Yan M."/>
            <person name="Ng V."/>
            <person name="Cullen D."/>
            <person name="Martin F."/>
            <person name="Rosso M.-N."/>
            <person name="Henrissat B."/>
            <person name="Hibbett D."/>
            <person name="Martinez A.T."/>
            <person name="Grigoriev I.V."/>
        </authorList>
    </citation>
    <scope>NUCLEOTIDE SEQUENCE</scope>
    <source>
        <strain evidence="1">ATCC 90797</strain>
    </source>
</reference>
<comment type="caution">
    <text evidence="1">The sequence shown here is derived from an EMBL/GenBank/DDBJ whole genome shotgun (WGS) entry which is preliminary data.</text>
</comment>
<dbReference type="EMBL" id="MU154598">
    <property type="protein sequence ID" value="KAF9492614.1"/>
    <property type="molecule type" value="Genomic_DNA"/>
</dbReference>
<dbReference type="OrthoDB" id="1607513at2759"/>
<evidence type="ECO:0000313" key="1">
    <source>
        <dbReference type="EMBL" id="KAF9492614.1"/>
    </source>
</evidence>
<dbReference type="Proteomes" id="UP000807025">
    <property type="component" value="Unassembled WGS sequence"/>
</dbReference>
<dbReference type="AlphaFoldDB" id="A0A9P5ZUJ6"/>